<feature type="transmembrane region" description="Helical" evidence="5">
    <location>
        <begin position="116"/>
        <end position="137"/>
    </location>
</feature>
<organism evidence="7 8">
    <name type="scientific">Sedimentibacter acidaminivorans</name>
    <dbReference type="NCBI Taxonomy" id="913099"/>
    <lineage>
        <taxon>Bacteria</taxon>
        <taxon>Bacillati</taxon>
        <taxon>Bacillota</taxon>
        <taxon>Tissierellia</taxon>
        <taxon>Sedimentibacter</taxon>
    </lineage>
</organism>
<evidence type="ECO:0000256" key="1">
    <source>
        <dbReference type="ARBA" id="ARBA00004141"/>
    </source>
</evidence>
<evidence type="ECO:0000256" key="2">
    <source>
        <dbReference type="ARBA" id="ARBA00022692"/>
    </source>
</evidence>
<dbReference type="RefSeq" id="WP_209510040.1">
    <property type="nucleotide sequence ID" value="NZ_JAGGKS010000001.1"/>
</dbReference>
<protein>
    <submittedName>
        <fullName evidence="7">O-antigen ligase</fullName>
    </submittedName>
</protein>
<dbReference type="GO" id="GO:0016874">
    <property type="term" value="F:ligase activity"/>
    <property type="evidence" value="ECO:0007669"/>
    <property type="project" value="UniProtKB-KW"/>
</dbReference>
<feature type="transmembrane region" description="Helical" evidence="5">
    <location>
        <begin position="220"/>
        <end position="241"/>
    </location>
</feature>
<dbReference type="InterPro" id="IPR007016">
    <property type="entry name" value="O-antigen_ligase-rel_domated"/>
</dbReference>
<evidence type="ECO:0000256" key="5">
    <source>
        <dbReference type="SAM" id="Phobius"/>
    </source>
</evidence>
<evidence type="ECO:0000259" key="6">
    <source>
        <dbReference type="Pfam" id="PF04932"/>
    </source>
</evidence>
<evidence type="ECO:0000313" key="7">
    <source>
        <dbReference type="EMBL" id="MBP1924261.1"/>
    </source>
</evidence>
<evidence type="ECO:0000256" key="4">
    <source>
        <dbReference type="ARBA" id="ARBA00023136"/>
    </source>
</evidence>
<feature type="transmembrane region" description="Helical" evidence="5">
    <location>
        <begin position="149"/>
        <end position="167"/>
    </location>
</feature>
<feature type="transmembrane region" description="Helical" evidence="5">
    <location>
        <begin position="309"/>
        <end position="331"/>
    </location>
</feature>
<feature type="transmembrane region" description="Helical" evidence="5">
    <location>
        <begin position="30"/>
        <end position="48"/>
    </location>
</feature>
<reference evidence="7 8" key="1">
    <citation type="submission" date="2021-03" db="EMBL/GenBank/DDBJ databases">
        <title>Genomic Encyclopedia of Type Strains, Phase IV (KMG-IV): sequencing the most valuable type-strain genomes for metagenomic binning, comparative biology and taxonomic classification.</title>
        <authorList>
            <person name="Goeker M."/>
        </authorList>
    </citation>
    <scope>NUCLEOTIDE SEQUENCE [LARGE SCALE GENOMIC DNA]</scope>
    <source>
        <strain evidence="7 8">DSM 24004</strain>
    </source>
</reference>
<feature type="domain" description="O-antigen ligase-related" evidence="6">
    <location>
        <begin position="182"/>
        <end position="323"/>
    </location>
</feature>
<dbReference type="PANTHER" id="PTHR37422:SF17">
    <property type="entry name" value="O-ANTIGEN LIGASE"/>
    <property type="match status" value="1"/>
</dbReference>
<evidence type="ECO:0000313" key="8">
    <source>
        <dbReference type="Proteomes" id="UP001519342"/>
    </source>
</evidence>
<keyword evidence="8" id="KW-1185">Reference proteome</keyword>
<keyword evidence="4 5" id="KW-0472">Membrane</keyword>
<keyword evidence="3 5" id="KW-1133">Transmembrane helix</keyword>
<keyword evidence="2 5" id="KW-0812">Transmembrane</keyword>
<comment type="caution">
    <text evidence="7">The sequence shown here is derived from an EMBL/GenBank/DDBJ whole genome shotgun (WGS) entry which is preliminary data.</text>
</comment>
<dbReference type="Pfam" id="PF04932">
    <property type="entry name" value="Wzy_C"/>
    <property type="match status" value="1"/>
</dbReference>
<dbReference type="EMBL" id="JAGGKS010000001">
    <property type="protein sequence ID" value="MBP1924261.1"/>
    <property type="molecule type" value="Genomic_DNA"/>
</dbReference>
<name>A0ABS4G9B8_9FIRM</name>
<dbReference type="PANTHER" id="PTHR37422">
    <property type="entry name" value="TEICHURONIC ACID BIOSYNTHESIS PROTEIN TUAE"/>
    <property type="match status" value="1"/>
</dbReference>
<feature type="transmembrane region" description="Helical" evidence="5">
    <location>
        <begin position="7"/>
        <end position="24"/>
    </location>
</feature>
<feature type="transmembrane region" description="Helical" evidence="5">
    <location>
        <begin position="179"/>
        <end position="208"/>
    </location>
</feature>
<keyword evidence="7" id="KW-0436">Ligase</keyword>
<dbReference type="InterPro" id="IPR051533">
    <property type="entry name" value="WaaL-like"/>
</dbReference>
<dbReference type="Proteomes" id="UP001519342">
    <property type="component" value="Unassembled WGS sequence"/>
</dbReference>
<sequence length="397" mass="46034">MIIKKKGLFKSILMNLIIIALFVISDNPKYLWFFYIAGAIFISIEFFDKIFIKDSIIITFHTKISFVFLLICSFSIFWSIEPGYDYLKFLIFNFFLMFALNNYVDSREKFDKTIKSLILAGLILSIYVLLVSGGNFISSQRLVIDGHNSNSIGMYLSFSLLVSIYFFDKNHNIKYLLTVPIYMIVIFLSGSKKSLFLLIFLVVFYMFYKRKGITKKMINFMISIVFISLILYLVFSIPWAYEILGTRILDLINAITSGNTGQDTIRFYMIEFGIDKFRERPLIGYGLGNYRILLNNAIGIYMYAHNNFIELLVSVGLIGFITYYIIYIYIIKGLINRYRNDTNIIAFLLAIMIGIVIAEIGLVSYYSTFFQLMVALSFIGLRIVNSAVDENTWVKKR</sequence>
<evidence type="ECO:0000256" key="3">
    <source>
        <dbReference type="ARBA" id="ARBA00022989"/>
    </source>
</evidence>
<proteinExistence type="predicted"/>
<gene>
    <name evidence="7" type="ORF">J2Z76_000114</name>
</gene>
<comment type="subcellular location">
    <subcellularLocation>
        <location evidence="1">Membrane</location>
        <topology evidence="1">Multi-pass membrane protein</topology>
    </subcellularLocation>
</comment>
<accession>A0ABS4G9B8</accession>
<feature type="transmembrane region" description="Helical" evidence="5">
    <location>
        <begin position="60"/>
        <end position="80"/>
    </location>
</feature>
<feature type="transmembrane region" description="Helical" evidence="5">
    <location>
        <begin position="343"/>
        <end position="363"/>
    </location>
</feature>